<reference evidence="2" key="1">
    <citation type="submission" date="2016-10" db="EMBL/GenBank/DDBJ databases">
        <authorList>
            <person name="Varghese N."/>
            <person name="Submissions S."/>
        </authorList>
    </citation>
    <scope>NUCLEOTIDE SEQUENCE [LARGE SCALE GENOMIC DNA]</scope>
    <source>
        <strain evidence="2">ATCC 700689</strain>
    </source>
</reference>
<gene>
    <name evidence="1" type="ORF">SAMN05216605_12374</name>
</gene>
<dbReference type="AlphaFoldDB" id="A0A1G8RVU0"/>
<organism evidence="1 2">
    <name type="scientific">Pseudomonas abietaniphila</name>
    <dbReference type="NCBI Taxonomy" id="89065"/>
    <lineage>
        <taxon>Bacteria</taxon>
        <taxon>Pseudomonadati</taxon>
        <taxon>Pseudomonadota</taxon>
        <taxon>Gammaproteobacteria</taxon>
        <taxon>Pseudomonadales</taxon>
        <taxon>Pseudomonadaceae</taxon>
        <taxon>Pseudomonas</taxon>
    </lineage>
</organism>
<name>A0A1G8RVU0_9PSED</name>
<proteinExistence type="predicted"/>
<protein>
    <submittedName>
        <fullName evidence="1">Uncharacterized protein</fullName>
    </submittedName>
</protein>
<evidence type="ECO:0000313" key="1">
    <source>
        <dbReference type="EMBL" id="SDJ21108.1"/>
    </source>
</evidence>
<dbReference type="Proteomes" id="UP000182894">
    <property type="component" value="Unassembled WGS sequence"/>
</dbReference>
<dbReference type="EMBL" id="FNCO01000023">
    <property type="protein sequence ID" value="SDJ21108.1"/>
    <property type="molecule type" value="Genomic_DNA"/>
</dbReference>
<dbReference type="OrthoDB" id="6886102at2"/>
<dbReference type="RefSeq" id="WP_074758654.1">
    <property type="nucleotide sequence ID" value="NZ_FNCO01000023.1"/>
</dbReference>
<evidence type="ECO:0000313" key="2">
    <source>
        <dbReference type="Proteomes" id="UP000182894"/>
    </source>
</evidence>
<sequence>MIHQPQLTQTNTRALLISGLFPNGEMFSDVVHASTSYEAQIRLIAQCRYSDAGGDLEVTRLADASTGSAVPDALLSADQDLLTEVEAVEYVLYTVQNSLDTGRRTSTDPASVTLRSYVEFFDIVLSEAPQVFEALSSGDPLSSDDDIGLMFEDSTGSENELVPADALYALAIAALEEGRVAAAYQVLTMANVTRVALSKACIKALT</sequence>
<keyword evidence="2" id="KW-1185">Reference proteome</keyword>
<accession>A0A1G8RVU0</accession>